<dbReference type="EMBL" id="CAJOBD010002228">
    <property type="protein sequence ID" value="CAF3866227.1"/>
    <property type="molecule type" value="Genomic_DNA"/>
</dbReference>
<feature type="compositionally biased region" description="Polar residues" evidence="10">
    <location>
        <begin position="541"/>
        <end position="562"/>
    </location>
</feature>
<dbReference type="GO" id="GO:0005524">
    <property type="term" value="F:ATP binding"/>
    <property type="evidence" value="ECO:0007669"/>
    <property type="project" value="UniProtKB-UniRule"/>
</dbReference>
<evidence type="ECO:0000256" key="6">
    <source>
        <dbReference type="ARBA" id="ARBA00022840"/>
    </source>
</evidence>
<dbReference type="PROSITE" id="PS00108">
    <property type="entry name" value="PROTEIN_KINASE_ST"/>
    <property type="match status" value="1"/>
</dbReference>
<feature type="binding site" evidence="9">
    <location>
        <position position="74"/>
    </location>
    <ligand>
        <name>ATP</name>
        <dbReference type="ChEBI" id="CHEBI:30616"/>
    </ligand>
</feature>
<evidence type="ECO:0000256" key="5">
    <source>
        <dbReference type="ARBA" id="ARBA00022777"/>
    </source>
</evidence>
<gene>
    <name evidence="13" type="ORF">JBS370_LOCUS19046</name>
    <name evidence="12" type="ORF">ZHD862_LOCUS18719</name>
</gene>
<comment type="caution">
    <text evidence="12">The sequence shown here is derived from an EMBL/GenBank/DDBJ whole genome shotgun (WGS) entry which is preliminary data.</text>
</comment>
<dbReference type="Gene3D" id="1.10.510.10">
    <property type="entry name" value="Transferase(Phosphotransferase) domain 1"/>
    <property type="match status" value="1"/>
</dbReference>
<dbReference type="Pfam" id="PF00069">
    <property type="entry name" value="Pkinase"/>
    <property type="match status" value="1"/>
</dbReference>
<evidence type="ECO:0000256" key="8">
    <source>
        <dbReference type="ARBA" id="ARBA00048679"/>
    </source>
</evidence>
<reference evidence="12" key="1">
    <citation type="submission" date="2021-02" db="EMBL/GenBank/DDBJ databases">
        <authorList>
            <person name="Nowell W R."/>
        </authorList>
    </citation>
    <scope>NUCLEOTIDE SEQUENCE</scope>
</reference>
<dbReference type="PANTHER" id="PTHR22967">
    <property type="entry name" value="SERINE/THREONINE PROTEIN KINASE"/>
    <property type="match status" value="1"/>
</dbReference>
<accession>A0A814QQ63</accession>
<feature type="domain" description="Protein kinase" evidence="11">
    <location>
        <begin position="46"/>
        <end position="353"/>
    </location>
</feature>
<evidence type="ECO:0000259" key="11">
    <source>
        <dbReference type="PROSITE" id="PS50011"/>
    </source>
</evidence>
<dbReference type="PANTHER" id="PTHR22967:SF57">
    <property type="entry name" value="AUXILIN, ISOFORM A-RELATED"/>
    <property type="match status" value="1"/>
</dbReference>
<proteinExistence type="predicted"/>
<dbReference type="Proteomes" id="UP000663864">
    <property type="component" value="Unassembled WGS sequence"/>
</dbReference>
<dbReference type="SMART" id="SM00220">
    <property type="entry name" value="S_TKc"/>
    <property type="match status" value="1"/>
</dbReference>
<evidence type="ECO:0000256" key="4">
    <source>
        <dbReference type="ARBA" id="ARBA00022741"/>
    </source>
</evidence>
<dbReference type="InterPro" id="IPR017441">
    <property type="entry name" value="Protein_kinase_ATP_BS"/>
</dbReference>
<feature type="compositionally biased region" description="Basic and acidic residues" evidence="10">
    <location>
        <begin position="625"/>
        <end position="634"/>
    </location>
</feature>
<dbReference type="GO" id="GO:0035612">
    <property type="term" value="F:AP-2 adaptor complex binding"/>
    <property type="evidence" value="ECO:0007669"/>
    <property type="project" value="TreeGrafter"/>
</dbReference>
<feature type="region of interest" description="Disordered" evidence="10">
    <location>
        <begin position="594"/>
        <end position="635"/>
    </location>
</feature>
<name>A0A814QQ63_9BILA</name>
<keyword evidence="2" id="KW-0723">Serine/threonine-protein kinase</keyword>
<feature type="region of interest" description="Disordered" evidence="10">
    <location>
        <begin position="413"/>
        <end position="455"/>
    </location>
</feature>
<dbReference type="GO" id="GO:0004674">
    <property type="term" value="F:protein serine/threonine kinase activity"/>
    <property type="evidence" value="ECO:0007669"/>
    <property type="project" value="UniProtKB-KW"/>
</dbReference>
<evidence type="ECO:0000256" key="1">
    <source>
        <dbReference type="ARBA" id="ARBA00012513"/>
    </source>
</evidence>
<dbReference type="GO" id="GO:2000369">
    <property type="term" value="P:regulation of clathrin-dependent endocytosis"/>
    <property type="evidence" value="ECO:0007669"/>
    <property type="project" value="TreeGrafter"/>
</dbReference>
<organism evidence="12 14">
    <name type="scientific">Rotaria sordida</name>
    <dbReference type="NCBI Taxonomy" id="392033"/>
    <lineage>
        <taxon>Eukaryota</taxon>
        <taxon>Metazoa</taxon>
        <taxon>Spiralia</taxon>
        <taxon>Gnathifera</taxon>
        <taxon>Rotifera</taxon>
        <taxon>Eurotatoria</taxon>
        <taxon>Bdelloidea</taxon>
        <taxon>Philodinida</taxon>
        <taxon>Philodinidae</taxon>
        <taxon>Rotaria</taxon>
    </lineage>
</organism>
<dbReference type="AlphaFoldDB" id="A0A814QQ63"/>
<keyword evidence="4 9" id="KW-0547">Nucleotide-binding</keyword>
<dbReference type="PROSITE" id="PS50011">
    <property type="entry name" value="PROTEIN_KINASE_DOM"/>
    <property type="match status" value="1"/>
</dbReference>
<evidence type="ECO:0000256" key="7">
    <source>
        <dbReference type="ARBA" id="ARBA00047899"/>
    </source>
</evidence>
<evidence type="ECO:0000256" key="9">
    <source>
        <dbReference type="PROSITE-ProRule" id="PRU10141"/>
    </source>
</evidence>
<dbReference type="EMBL" id="CAJNOT010000986">
    <property type="protein sequence ID" value="CAF1122701.1"/>
    <property type="molecule type" value="Genomic_DNA"/>
</dbReference>
<evidence type="ECO:0000256" key="10">
    <source>
        <dbReference type="SAM" id="MobiDB-lite"/>
    </source>
</evidence>
<evidence type="ECO:0000313" key="12">
    <source>
        <dbReference type="EMBL" id="CAF1122701.1"/>
    </source>
</evidence>
<dbReference type="EC" id="2.7.11.1" evidence="1"/>
<dbReference type="GO" id="GO:0005737">
    <property type="term" value="C:cytoplasm"/>
    <property type="evidence" value="ECO:0007669"/>
    <property type="project" value="TreeGrafter"/>
</dbReference>
<comment type="catalytic activity">
    <reaction evidence="8">
        <text>L-seryl-[protein] + ATP = O-phospho-L-seryl-[protein] + ADP + H(+)</text>
        <dbReference type="Rhea" id="RHEA:17989"/>
        <dbReference type="Rhea" id="RHEA-COMP:9863"/>
        <dbReference type="Rhea" id="RHEA-COMP:11604"/>
        <dbReference type="ChEBI" id="CHEBI:15378"/>
        <dbReference type="ChEBI" id="CHEBI:29999"/>
        <dbReference type="ChEBI" id="CHEBI:30616"/>
        <dbReference type="ChEBI" id="CHEBI:83421"/>
        <dbReference type="ChEBI" id="CHEBI:456216"/>
        <dbReference type="EC" id="2.7.11.1"/>
    </reaction>
</comment>
<comment type="catalytic activity">
    <reaction evidence="7">
        <text>L-threonyl-[protein] + ATP = O-phospho-L-threonyl-[protein] + ADP + H(+)</text>
        <dbReference type="Rhea" id="RHEA:46608"/>
        <dbReference type="Rhea" id="RHEA-COMP:11060"/>
        <dbReference type="Rhea" id="RHEA-COMP:11605"/>
        <dbReference type="ChEBI" id="CHEBI:15378"/>
        <dbReference type="ChEBI" id="CHEBI:30013"/>
        <dbReference type="ChEBI" id="CHEBI:30616"/>
        <dbReference type="ChEBI" id="CHEBI:61977"/>
        <dbReference type="ChEBI" id="CHEBI:456216"/>
        <dbReference type="EC" id="2.7.11.1"/>
    </reaction>
</comment>
<dbReference type="InterPro" id="IPR011009">
    <property type="entry name" value="Kinase-like_dom_sf"/>
</dbReference>
<feature type="compositionally biased region" description="Acidic residues" evidence="10">
    <location>
        <begin position="563"/>
        <end position="574"/>
    </location>
</feature>
<keyword evidence="3" id="KW-0808">Transferase</keyword>
<dbReference type="SUPFAM" id="SSF56112">
    <property type="entry name" value="Protein kinase-like (PK-like)"/>
    <property type="match status" value="1"/>
</dbReference>
<feature type="compositionally biased region" description="Polar residues" evidence="10">
    <location>
        <begin position="422"/>
        <end position="455"/>
    </location>
</feature>
<dbReference type="PROSITE" id="PS00107">
    <property type="entry name" value="PROTEIN_KINASE_ATP"/>
    <property type="match status" value="1"/>
</dbReference>
<dbReference type="Proteomes" id="UP000663836">
    <property type="component" value="Unassembled WGS sequence"/>
</dbReference>
<dbReference type="InterPro" id="IPR000719">
    <property type="entry name" value="Prot_kinase_dom"/>
</dbReference>
<keyword evidence="6 9" id="KW-0067">ATP-binding</keyword>
<evidence type="ECO:0000256" key="2">
    <source>
        <dbReference type="ARBA" id="ARBA00022527"/>
    </source>
</evidence>
<evidence type="ECO:0000313" key="13">
    <source>
        <dbReference type="EMBL" id="CAF3866227.1"/>
    </source>
</evidence>
<evidence type="ECO:0000313" key="14">
    <source>
        <dbReference type="Proteomes" id="UP000663864"/>
    </source>
</evidence>
<evidence type="ECO:0000256" key="3">
    <source>
        <dbReference type="ARBA" id="ARBA00022679"/>
    </source>
</evidence>
<dbReference type="GO" id="GO:0045747">
    <property type="term" value="P:positive regulation of Notch signaling pathway"/>
    <property type="evidence" value="ECO:0007669"/>
    <property type="project" value="TreeGrafter"/>
</dbReference>
<dbReference type="InterPro" id="IPR008271">
    <property type="entry name" value="Ser/Thr_kinase_AS"/>
</dbReference>
<feature type="region of interest" description="Disordered" evidence="10">
    <location>
        <begin position="522"/>
        <end position="575"/>
    </location>
</feature>
<sequence length="885" mass="100539">MIRSQKVHIRPVYNQSSTYETNQSSTNITDIQSYIGKILTINYNQFIVEDILGQGGFAFVFLVRSFNQQRYALKRMYVNNQRDLHVCQREISIIKEFSSHPNIVKYVDSSIQRLSSTNIQTRHYYTAYNENNNNDDDDAIYEIFLLTEYCSNGALITRLNEQRNVGITLNERQILRIFADICLAISACHFRRPQPILHRDIKLENILTDSQQNYVLCDFGSAIMLPSSTTNDHRQYQKNELTTNIIQQLEEEIQRYTTLSYRAPEMIDLYSRLPLTLKIDIWAMGCLLYKLMYNIMPFGDSILAIQNGTFVIPDDMAQNYSRELNLFVRYMLEIDIDKRPDIWQVSYITYKLLGSECPISNRCQSKIPNLNIISMPLTDSEYRHQRTTALSKTKTTSKNITDEFLSLGTAVNPRERPRGMMTPSTSLINFDQPNQQSSTTIAPPNPSTNSSRSGSATQLMFFDDDFSQIPSHAISLTNIPNVTAATTTTTTTTTAKNEKIIPRARPLPSEIVSTASGLTLQQQHFLPPPPSSNIQTHRRSASQTTSPTNIQSSFHKASSVDSSNEDEVFDDDDINPLKTNLNKLKLKNSSIINSQLNSDDKSNRNIKKKSQLPITTKSTSHHHHPSTEEAEKDISFSNTNNKNFIESQLIEHSINQTSNENNLNNNNTKNNFFQVINKDSDDEQEINQKIDLIYHSSTLNKHNNLINSSLIDNNNNPFLCAPFHHSSNKQTSTSSSTNINQNITTTNSTSCNLNSIVVGKRTSAFAPYQKREINSDNHVIDIKYDPGSSIEKVPHSESFASNVLNNQSTDVFTNAPFKTKSKSKQRSIVTNSEISSNSQLIDINVQEQLNKKLNPNKKPMIIDIDPEQYGYSNLSFNDTITDEHL</sequence>
<protein>
    <recommendedName>
        <fullName evidence="1">non-specific serine/threonine protein kinase</fullName>
        <ecNumber evidence="1">2.7.11.1</ecNumber>
    </recommendedName>
</protein>
<feature type="region of interest" description="Disordered" evidence="10">
    <location>
        <begin position="487"/>
        <end position="506"/>
    </location>
</feature>
<keyword evidence="5" id="KW-0418">Kinase</keyword>